<dbReference type="OrthoDB" id="4507at2759"/>
<organism evidence="1 2">
    <name type="scientific">Coptis chinensis</name>
    <dbReference type="NCBI Taxonomy" id="261450"/>
    <lineage>
        <taxon>Eukaryota</taxon>
        <taxon>Viridiplantae</taxon>
        <taxon>Streptophyta</taxon>
        <taxon>Embryophyta</taxon>
        <taxon>Tracheophyta</taxon>
        <taxon>Spermatophyta</taxon>
        <taxon>Magnoliopsida</taxon>
        <taxon>Ranunculales</taxon>
        <taxon>Ranunculaceae</taxon>
        <taxon>Coptidoideae</taxon>
        <taxon>Coptis</taxon>
    </lineage>
</organism>
<reference evidence="1 2" key="1">
    <citation type="submission" date="2020-10" db="EMBL/GenBank/DDBJ databases">
        <title>The Coptis chinensis genome and diversification of protoberbering-type alkaloids.</title>
        <authorList>
            <person name="Wang B."/>
            <person name="Shu S."/>
            <person name="Song C."/>
            <person name="Liu Y."/>
        </authorList>
    </citation>
    <scope>NUCLEOTIDE SEQUENCE [LARGE SCALE GENOMIC DNA]</scope>
    <source>
        <strain evidence="1">HL-2020</strain>
        <tissue evidence="1">Leaf</tissue>
    </source>
</reference>
<evidence type="ECO:0000313" key="2">
    <source>
        <dbReference type="Proteomes" id="UP000631114"/>
    </source>
</evidence>
<evidence type="ECO:0000313" key="1">
    <source>
        <dbReference type="EMBL" id="KAF9601841.1"/>
    </source>
</evidence>
<dbReference type="AlphaFoldDB" id="A0A835LWC6"/>
<accession>A0A835LWC6</accession>
<dbReference type="PANTHER" id="PTHR21385:SF0">
    <property type="entry name" value="RE51073P"/>
    <property type="match status" value="1"/>
</dbReference>
<dbReference type="Proteomes" id="UP000631114">
    <property type="component" value="Unassembled WGS sequence"/>
</dbReference>
<sequence>MKNSFSIQSQSNCLADLCGALHCDLVMDSKLRKAKCNPAAAARNHHLCESLADNCFPVNAGPPAGRLHELFLRQFCDAHTCTGKRKPFSRGGKESMEICGGAMCRPGKEKEASKISSVLQIETSQNPLNWYSTPT</sequence>
<dbReference type="EMBL" id="JADFTS010000006">
    <property type="protein sequence ID" value="KAF9601841.1"/>
    <property type="molecule type" value="Genomic_DNA"/>
</dbReference>
<dbReference type="PANTHER" id="PTHR21385">
    <property type="entry name" value="ZINC FINGER PROTEIN-RELATED"/>
    <property type="match status" value="1"/>
</dbReference>
<keyword evidence="2" id="KW-1185">Reference proteome</keyword>
<comment type="caution">
    <text evidence="1">The sequence shown here is derived from an EMBL/GenBank/DDBJ whole genome shotgun (WGS) entry which is preliminary data.</text>
</comment>
<gene>
    <name evidence="1" type="ORF">IFM89_023528</name>
</gene>
<protein>
    <submittedName>
        <fullName evidence="1">Uncharacterized protein</fullName>
    </submittedName>
</protein>
<proteinExistence type="predicted"/>
<name>A0A835LWC6_9MAGN</name>